<feature type="transmembrane region" description="Helical" evidence="6">
    <location>
        <begin position="20"/>
        <end position="40"/>
    </location>
</feature>
<dbReference type="PANTHER" id="PTHR33048:SF47">
    <property type="entry name" value="INTEGRAL MEMBRANE PROTEIN-RELATED"/>
    <property type="match status" value="1"/>
</dbReference>
<evidence type="ECO:0000256" key="6">
    <source>
        <dbReference type="SAM" id="Phobius"/>
    </source>
</evidence>
<name>A0AAI8VHM3_9PEZI</name>
<comment type="caution">
    <text evidence="8">The sequence shown here is derived from an EMBL/GenBank/DDBJ whole genome shotgun (WGS) entry which is preliminary data.</text>
</comment>
<evidence type="ECO:0000313" key="9">
    <source>
        <dbReference type="Proteomes" id="UP001295740"/>
    </source>
</evidence>
<dbReference type="PANTHER" id="PTHR33048">
    <property type="entry name" value="PTH11-LIKE INTEGRAL MEMBRANE PROTEIN (AFU_ORTHOLOGUE AFUA_5G11245)"/>
    <property type="match status" value="1"/>
</dbReference>
<evidence type="ECO:0000256" key="3">
    <source>
        <dbReference type="ARBA" id="ARBA00022989"/>
    </source>
</evidence>
<comment type="similarity">
    <text evidence="5">Belongs to the SAT4 family.</text>
</comment>
<feature type="transmembrane region" description="Helical" evidence="6">
    <location>
        <begin position="226"/>
        <end position="246"/>
    </location>
</feature>
<dbReference type="InterPro" id="IPR052337">
    <property type="entry name" value="SAT4-like"/>
</dbReference>
<keyword evidence="4 6" id="KW-0472">Membrane</keyword>
<reference evidence="8" key="1">
    <citation type="submission" date="2023-10" db="EMBL/GenBank/DDBJ databases">
        <authorList>
            <person name="Hackl T."/>
        </authorList>
    </citation>
    <scope>NUCLEOTIDE SEQUENCE</scope>
</reference>
<dbReference type="Pfam" id="PF20684">
    <property type="entry name" value="Fung_rhodopsin"/>
    <property type="match status" value="2"/>
</dbReference>
<keyword evidence="3 6" id="KW-1133">Transmembrane helix</keyword>
<sequence>MASARPSTGDSVADRGPGLITLMWALTGIASFTVVLRITFRAQRKLFGWDDLFMVISMLCFIGWSSVLNLYSQHGGVRHFRDVGELGPDKFALVQLLNWTSQVFGIIGVAAGKFSVSALLLSIMKSTELKWQRIYMWTFTIVLAGGIAVSCSILTFAQSYNTFADAGLVILPATIFLNVQSNTIQEWQLSIVSALNILTCICSGIKTQFLSELSNREDLTWATYDLFAWVTAELFLMIVCGTIPTLHPLLTLCRSVLSDLKSAFLVSRSQAHSSDSNDVKSIELGTEGHHLAHVSARSAVQSHSEGSEELVGRHECLGEIGRTESIHIEKSFSVCRG</sequence>
<evidence type="ECO:0000256" key="5">
    <source>
        <dbReference type="ARBA" id="ARBA00038359"/>
    </source>
</evidence>
<evidence type="ECO:0000259" key="7">
    <source>
        <dbReference type="Pfam" id="PF20684"/>
    </source>
</evidence>
<feature type="transmembrane region" description="Helical" evidence="6">
    <location>
        <begin position="52"/>
        <end position="71"/>
    </location>
</feature>
<dbReference type="GO" id="GO:0016020">
    <property type="term" value="C:membrane"/>
    <property type="evidence" value="ECO:0007669"/>
    <property type="project" value="UniProtKB-SubCell"/>
</dbReference>
<gene>
    <name evidence="8" type="ORF">KHLLAP_LOCUS5543</name>
</gene>
<dbReference type="AlphaFoldDB" id="A0AAI8VHM3"/>
<evidence type="ECO:0000313" key="8">
    <source>
        <dbReference type="EMBL" id="CAJ2505075.1"/>
    </source>
</evidence>
<feature type="transmembrane region" description="Helical" evidence="6">
    <location>
        <begin position="103"/>
        <end position="122"/>
    </location>
</feature>
<proteinExistence type="inferred from homology"/>
<dbReference type="EMBL" id="CAUWAG010000007">
    <property type="protein sequence ID" value="CAJ2505075.1"/>
    <property type="molecule type" value="Genomic_DNA"/>
</dbReference>
<dbReference type="InterPro" id="IPR049326">
    <property type="entry name" value="Rhodopsin_dom_fungi"/>
</dbReference>
<evidence type="ECO:0000256" key="4">
    <source>
        <dbReference type="ARBA" id="ARBA00023136"/>
    </source>
</evidence>
<comment type="subcellular location">
    <subcellularLocation>
        <location evidence="1">Membrane</location>
        <topology evidence="1">Multi-pass membrane protein</topology>
    </subcellularLocation>
</comment>
<protein>
    <submittedName>
        <fullName evidence="8">Uu.00g124690.m01.CDS01</fullName>
    </submittedName>
</protein>
<dbReference type="Proteomes" id="UP001295740">
    <property type="component" value="Unassembled WGS sequence"/>
</dbReference>
<feature type="transmembrane region" description="Helical" evidence="6">
    <location>
        <begin position="134"/>
        <end position="157"/>
    </location>
</feature>
<feature type="domain" description="Rhodopsin" evidence="7">
    <location>
        <begin position="36"/>
        <end position="149"/>
    </location>
</feature>
<evidence type="ECO:0000256" key="1">
    <source>
        <dbReference type="ARBA" id="ARBA00004141"/>
    </source>
</evidence>
<feature type="domain" description="Rhodopsin" evidence="7">
    <location>
        <begin position="156"/>
        <end position="251"/>
    </location>
</feature>
<keyword evidence="2 6" id="KW-0812">Transmembrane</keyword>
<evidence type="ECO:0000256" key="2">
    <source>
        <dbReference type="ARBA" id="ARBA00022692"/>
    </source>
</evidence>
<organism evidence="8 9">
    <name type="scientific">Anthostomella pinea</name>
    <dbReference type="NCBI Taxonomy" id="933095"/>
    <lineage>
        <taxon>Eukaryota</taxon>
        <taxon>Fungi</taxon>
        <taxon>Dikarya</taxon>
        <taxon>Ascomycota</taxon>
        <taxon>Pezizomycotina</taxon>
        <taxon>Sordariomycetes</taxon>
        <taxon>Xylariomycetidae</taxon>
        <taxon>Xylariales</taxon>
        <taxon>Xylariaceae</taxon>
        <taxon>Anthostomella</taxon>
    </lineage>
</organism>
<accession>A0AAI8VHM3</accession>
<keyword evidence="9" id="KW-1185">Reference proteome</keyword>